<evidence type="ECO:0000313" key="1">
    <source>
        <dbReference type="EMBL" id="SIO13146.1"/>
    </source>
</evidence>
<dbReference type="Proteomes" id="UP000185192">
    <property type="component" value="Unassembled WGS sequence"/>
</dbReference>
<organism evidence="1 2">
    <name type="scientific">Parasphingorhabdus marina DSM 22363</name>
    <dbReference type="NCBI Taxonomy" id="1123272"/>
    <lineage>
        <taxon>Bacteria</taxon>
        <taxon>Pseudomonadati</taxon>
        <taxon>Pseudomonadota</taxon>
        <taxon>Alphaproteobacteria</taxon>
        <taxon>Sphingomonadales</taxon>
        <taxon>Sphingomonadaceae</taxon>
        <taxon>Parasphingorhabdus</taxon>
    </lineage>
</organism>
<sequence length="39" mass="3820">MFSPKFQSHAIAAIAALFSAAIFVGASVGPAVSNSGLIA</sequence>
<gene>
    <name evidence="1" type="ORF">SAMN02745824_3073</name>
</gene>
<name>A0A1N6H065_9SPHN</name>
<proteinExistence type="predicted"/>
<dbReference type="AlphaFoldDB" id="A0A1N6H065"/>
<accession>A0A1N6H065</accession>
<protein>
    <submittedName>
        <fullName evidence="1">Uncharacterized protein</fullName>
    </submittedName>
</protein>
<dbReference type="EMBL" id="FSQW01000002">
    <property type="protein sequence ID" value="SIO13146.1"/>
    <property type="molecule type" value="Genomic_DNA"/>
</dbReference>
<evidence type="ECO:0000313" key="2">
    <source>
        <dbReference type="Proteomes" id="UP000185192"/>
    </source>
</evidence>
<reference evidence="2" key="1">
    <citation type="submission" date="2016-11" db="EMBL/GenBank/DDBJ databases">
        <authorList>
            <person name="Varghese N."/>
            <person name="Submissions S."/>
        </authorList>
    </citation>
    <scope>NUCLEOTIDE SEQUENCE [LARGE SCALE GENOMIC DNA]</scope>
    <source>
        <strain evidence="2">DSM 22363</strain>
    </source>
</reference>
<keyword evidence="2" id="KW-1185">Reference proteome</keyword>